<protein>
    <recommendedName>
        <fullName evidence="2">EthD domain-containing protein</fullName>
    </recommendedName>
</protein>
<comment type="caution">
    <text evidence="3">The sequence shown here is derived from an EMBL/GenBank/DDBJ whole genome shotgun (WGS) entry which is preliminary data.</text>
</comment>
<evidence type="ECO:0000259" key="2">
    <source>
        <dbReference type="Pfam" id="PF07110"/>
    </source>
</evidence>
<name>A0A8H3PDZ1_9LECA</name>
<gene>
    <name evidence="3" type="ORF">ALECFALPRED_008040</name>
</gene>
<dbReference type="OrthoDB" id="2519291at2759"/>
<dbReference type="Gene3D" id="3.30.70.100">
    <property type="match status" value="1"/>
</dbReference>
<dbReference type="Pfam" id="PF07110">
    <property type="entry name" value="EthD"/>
    <property type="match status" value="1"/>
</dbReference>
<keyword evidence="4" id="KW-1185">Reference proteome</keyword>
<dbReference type="GO" id="GO:0016491">
    <property type="term" value="F:oxidoreductase activity"/>
    <property type="evidence" value="ECO:0007669"/>
    <property type="project" value="InterPro"/>
</dbReference>
<dbReference type="EMBL" id="CAJPDR010000540">
    <property type="protein sequence ID" value="CAF9939211.1"/>
    <property type="molecule type" value="Genomic_DNA"/>
</dbReference>
<dbReference type="AlphaFoldDB" id="A0A8H3PDZ1"/>
<accession>A0A8H3PDZ1</accession>
<evidence type="ECO:0000313" key="3">
    <source>
        <dbReference type="EMBL" id="CAF9939211.1"/>
    </source>
</evidence>
<evidence type="ECO:0000256" key="1">
    <source>
        <dbReference type="ARBA" id="ARBA00005986"/>
    </source>
</evidence>
<evidence type="ECO:0000313" key="4">
    <source>
        <dbReference type="Proteomes" id="UP000664203"/>
    </source>
</evidence>
<dbReference type="InterPro" id="IPR009799">
    <property type="entry name" value="EthD_dom"/>
</dbReference>
<organism evidence="3 4">
    <name type="scientific">Alectoria fallacina</name>
    <dbReference type="NCBI Taxonomy" id="1903189"/>
    <lineage>
        <taxon>Eukaryota</taxon>
        <taxon>Fungi</taxon>
        <taxon>Dikarya</taxon>
        <taxon>Ascomycota</taxon>
        <taxon>Pezizomycotina</taxon>
        <taxon>Lecanoromycetes</taxon>
        <taxon>OSLEUM clade</taxon>
        <taxon>Lecanoromycetidae</taxon>
        <taxon>Lecanorales</taxon>
        <taxon>Lecanorineae</taxon>
        <taxon>Parmeliaceae</taxon>
        <taxon>Alectoria</taxon>
    </lineage>
</organism>
<dbReference type="SUPFAM" id="SSF54909">
    <property type="entry name" value="Dimeric alpha+beta barrel"/>
    <property type="match status" value="1"/>
</dbReference>
<comment type="similarity">
    <text evidence="1">Belongs to the tpcK family.</text>
</comment>
<sequence length="140" mass="15983">MSYSIIAFLWRKPGLTPEQFRHHYEANHMPLLYTQFGQNFPQSHTRFYLPRQFSGTDSADTSNANYAPSIFFGNTADFDYDACASIVFKDEVAFDAFYARLKEPEVAKILGEDEERFLWRQKLIVAVAGAPCVSLQPQSA</sequence>
<dbReference type="Proteomes" id="UP000664203">
    <property type="component" value="Unassembled WGS sequence"/>
</dbReference>
<reference evidence="3" key="1">
    <citation type="submission" date="2021-03" db="EMBL/GenBank/DDBJ databases">
        <authorList>
            <person name="Tagirdzhanova G."/>
        </authorList>
    </citation>
    <scope>NUCLEOTIDE SEQUENCE</scope>
</reference>
<dbReference type="InterPro" id="IPR011008">
    <property type="entry name" value="Dimeric_a/b-barrel"/>
</dbReference>
<feature type="domain" description="EthD" evidence="2">
    <location>
        <begin position="12"/>
        <end position="118"/>
    </location>
</feature>
<proteinExistence type="inferred from homology"/>